<feature type="transmembrane region" description="Helical" evidence="6">
    <location>
        <begin position="186"/>
        <end position="205"/>
    </location>
</feature>
<keyword evidence="8" id="KW-1185">Reference proteome</keyword>
<dbReference type="Proteomes" id="UP000758603">
    <property type="component" value="Unassembled WGS sequence"/>
</dbReference>
<dbReference type="AlphaFoldDB" id="A0A9P8UKZ8"/>
<evidence type="ECO:0000256" key="6">
    <source>
        <dbReference type="RuleBase" id="RU363053"/>
    </source>
</evidence>
<comment type="similarity">
    <text evidence="2 6">Belongs to the peroxisomal membrane protein PXMP2/4 family.</text>
</comment>
<dbReference type="GeneID" id="70131588"/>
<dbReference type="OrthoDB" id="10267969at2759"/>
<evidence type="ECO:0000256" key="5">
    <source>
        <dbReference type="ARBA" id="ARBA00023136"/>
    </source>
</evidence>
<comment type="caution">
    <text evidence="7">The sequence shown here is derived from an EMBL/GenBank/DDBJ whole genome shotgun (WGS) entry which is preliminary data.</text>
</comment>
<reference evidence="7" key="1">
    <citation type="journal article" date="2021" name="Nat. Commun.">
        <title>Genetic determinants of endophytism in the Arabidopsis root mycobiome.</title>
        <authorList>
            <person name="Mesny F."/>
            <person name="Miyauchi S."/>
            <person name="Thiergart T."/>
            <person name="Pickel B."/>
            <person name="Atanasova L."/>
            <person name="Karlsson M."/>
            <person name="Huettel B."/>
            <person name="Barry K.W."/>
            <person name="Haridas S."/>
            <person name="Chen C."/>
            <person name="Bauer D."/>
            <person name="Andreopoulos W."/>
            <person name="Pangilinan J."/>
            <person name="LaButti K."/>
            <person name="Riley R."/>
            <person name="Lipzen A."/>
            <person name="Clum A."/>
            <person name="Drula E."/>
            <person name="Henrissat B."/>
            <person name="Kohler A."/>
            <person name="Grigoriev I.V."/>
            <person name="Martin F.M."/>
            <person name="Hacquard S."/>
        </authorList>
    </citation>
    <scope>NUCLEOTIDE SEQUENCE</scope>
    <source>
        <strain evidence="7">MPI-SDFR-AT-0073</strain>
    </source>
</reference>
<name>A0A9P8UKZ8_9PEZI</name>
<gene>
    <name evidence="7" type="ORF">BKA67DRAFT_564022</name>
</gene>
<dbReference type="GO" id="GO:0005778">
    <property type="term" value="C:peroxisomal membrane"/>
    <property type="evidence" value="ECO:0007669"/>
    <property type="project" value="TreeGrafter"/>
</dbReference>
<feature type="transmembrane region" description="Helical" evidence="6">
    <location>
        <begin position="120"/>
        <end position="141"/>
    </location>
</feature>
<sequence>MPSMIQTAIHNTFIKAAANLTAQLAVQWTTTAERQPLDLQRILEFAVFGFVGAHIGYAWHLFLERQFPTHTIPKVGQPPVIAPGEKDKDVAITIPAPAPAAGQAGGATAKLSWRNVVAKLIADQTVGLCVMISTFLIITNIARVPHFVDVFGVIEEKLWRLVRAGWNLWPIVAMCNFLWVPVRWRVIVSSCVGFLWNIFLSVVSMSGPVETTKPG</sequence>
<evidence type="ECO:0000256" key="2">
    <source>
        <dbReference type="ARBA" id="ARBA00006824"/>
    </source>
</evidence>
<dbReference type="PANTHER" id="PTHR11266">
    <property type="entry name" value="PEROXISOMAL MEMBRANE PROTEIN 2, PXMP2 MPV17"/>
    <property type="match status" value="1"/>
</dbReference>
<evidence type="ECO:0000313" key="7">
    <source>
        <dbReference type="EMBL" id="KAH6654039.1"/>
    </source>
</evidence>
<evidence type="ECO:0000256" key="4">
    <source>
        <dbReference type="ARBA" id="ARBA00022989"/>
    </source>
</evidence>
<keyword evidence="4 6" id="KW-1133">Transmembrane helix</keyword>
<comment type="subcellular location">
    <subcellularLocation>
        <location evidence="1">Membrane</location>
        <topology evidence="1">Multi-pass membrane protein</topology>
    </subcellularLocation>
</comment>
<organism evidence="7 8">
    <name type="scientific">Truncatella angustata</name>
    <dbReference type="NCBI Taxonomy" id="152316"/>
    <lineage>
        <taxon>Eukaryota</taxon>
        <taxon>Fungi</taxon>
        <taxon>Dikarya</taxon>
        <taxon>Ascomycota</taxon>
        <taxon>Pezizomycotina</taxon>
        <taxon>Sordariomycetes</taxon>
        <taxon>Xylariomycetidae</taxon>
        <taxon>Amphisphaeriales</taxon>
        <taxon>Sporocadaceae</taxon>
        <taxon>Truncatella</taxon>
    </lineage>
</organism>
<dbReference type="RefSeq" id="XP_045958309.1">
    <property type="nucleotide sequence ID" value="XM_046102696.1"/>
</dbReference>
<dbReference type="EMBL" id="JAGPXC010000004">
    <property type="protein sequence ID" value="KAH6654039.1"/>
    <property type="molecule type" value="Genomic_DNA"/>
</dbReference>
<keyword evidence="3 6" id="KW-0812">Transmembrane</keyword>
<proteinExistence type="inferred from homology"/>
<evidence type="ECO:0000256" key="3">
    <source>
        <dbReference type="ARBA" id="ARBA00022692"/>
    </source>
</evidence>
<accession>A0A9P8UKZ8</accession>
<dbReference type="InterPro" id="IPR007248">
    <property type="entry name" value="Mpv17_PMP22"/>
</dbReference>
<evidence type="ECO:0000256" key="1">
    <source>
        <dbReference type="ARBA" id="ARBA00004141"/>
    </source>
</evidence>
<dbReference type="PANTHER" id="PTHR11266:SF80">
    <property type="entry name" value="PEROXISOMAL MEMBRANE PROTEIN 2"/>
    <property type="match status" value="1"/>
</dbReference>
<feature type="transmembrane region" description="Helical" evidence="6">
    <location>
        <begin position="161"/>
        <end position="179"/>
    </location>
</feature>
<dbReference type="Pfam" id="PF04117">
    <property type="entry name" value="Mpv17_PMP22"/>
    <property type="match status" value="1"/>
</dbReference>
<evidence type="ECO:0000313" key="8">
    <source>
        <dbReference type="Proteomes" id="UP000758603"/>
    </source>
</evidence>
<keyword evidence="5 6" id="KW-0472">Membrane</keyword>
<protein>
    <submittedName>
        <fullName evidence="7">Uncharacterized protein</fullName>
    </submittedName>
</protein>